<dbReference type="PANTHER" id="PTHR13491:SF0">
    <property type="entry name" value="ZINC FINGER CCHC DOMAIN-CONTAINING PROTEIN 10"/>
    <property type="match status" value="1"/>
</dbReference>
<feature type="compositionally biased region" description="Low complexity" evidence="1">
    <location>
        <begin position="77"/>
        <end position="113"/>
    </location>
</feature>
<evidence type="ECO:0000313" key="2">
    <source>
        <dbReference type="Proteomes" id="UP000515203"/>
    </source>
</evidence>
<accession>A0A6P6ESD0</accession>
<dbReference type="RefSeq" id="XP_023575191.1">
    <property type="nucleotide sequence ID" value="XM_023719423.1"/>
</dbReference>
<dbReference type="InterPro" id="IPR039715">
    <property type="entry name" value="ZCCHC10"/>
</dbReference>
<dbReference type="Pfam" id="PF13917">
    <property type="entry name" value="zf-CCHC_3"/>
    <property type="match status" value="1"/>
</dbReference>
<keyword evidence="2" id="KW-1185">Reference proteome</keyword>
<dbReference type="GO" id="GO:0003676">
    <property type="term" value="F:nucleic acid binding"/>
    <property type="evidence" value="ECO:0007669"/>
    <property type="project" value="InterPro"/>
</dbReference>
<dbReference type="InterPro" id="IPR036875">
    <property type="entry name" value="Znf_CCHC_sf"/>
</dbReference>
<dbReference type="SUPFAM" id="SSF57756">
    <property type="entry name" value="Retrovirus zinc finger-like domains"/>
    <property type="match status" value="1"/>
</dbReference>
<dbReference type="PANTHER" id="PTHR13491">
    <property type="entry name" value="ZCCHC10 PROTEIN"/>
    <property type="match status" value="1"/>
</dbReference>
<proteinExistence type="predicted"/>
<protein>
    <submittedName>
        <fullName evidence="3">Zinc finger CCHC domain-containing protein 10-like isoform X2</fullName>
    </submittedName>
</protein>
<feature type="compositionally biased region" description="Basic residues" evidence="1">
    <location>
        <begin position="59"/>
        <end position="68"/>
    </location>
</feature>
<dbReference type="GeneID" id="101583136"/>
<feature type="region of interest" description="Disordered" evidence="1">
    <location>
        <begin position="48"/>
        <end position="115"/>
    </location>
</feature>
<dbReference type="AlphaFoldDB" id="A0A6P6ESD0"/>
<feature type="compositionally biased region" description="Basic and acidic residues" evidence="1">
    <location>
        <begin position="48"/>
        <end position="58"/>
    </location>
</feature>
<organism evidence="2 3">
    <name type="scientific">Octodon degus</name>
    <name type="common">Degu</name>
    <name type="synonym">Sciurus degus</name>
    <dbReference type="NCBI Taxonomy" id="10160"/>
    <lineage>
        <taxon>Eukaryota</taxon>
        <taxon>Metazoa</taxon>
        <taxon>Chordata</taxon>
        <taxon>Craniata</taxon>
        <taxon>Vertebrata</taxon>
        <taxon>Euteleostomi</taxon>
        <taxon>Mammalia</taxon>
        <taxon>Eutheria</taxon>
        <taxon>Euarchontoglires</taxon>
        <taxon>Glires</taxon>
        <taxon>Rodentia</taxon>
        <taxon>Hystricomorpha</taxon>
        <taxon>Octodontidae</taxon>
        <taxon>Octodon</taxon>
    </lineage>
</organism>
<evidence type="ECO:0000313" key="3">
    <source>
        <dbReference type="RefSeq" id="XP_023575191.1"/>
    </source>
</evidence>
<dbReference type="Proteomes" id="UP000515203">
    <property type="component" value="Unplaced"/>
</dbReference>
<reference evidence="3" key="1">
    <citation type="submission" date="2025-08" db="UniProtKB">
        <authorList>
            <consortium name="RefSeq"/>
        </authorList>
    </citation>
    <scope>IDENTIFICATION</scope>
</reference>
<gene>
    <name evidence="3" type="primary">LOC101583136</name>
</gene>
<dbReference type="GO" id="GO:0008270">
    <property type="term" value="F:zinc ion binding"/>
    <property type="evidence" value="ECO:0007669"/>
    <property type="project" value="InterPro"/>
</dbReference>
<name>A0A6P6ESD0_OCTDE</name>
<sequence length="136" mass="15400">MATPMHCLIAQRRAEANKQHVRCQKCLEFGHWIYECAGKRKYLRRPSRTGELEKALKQKEKRKTKKERAKSVKSSSRDSSNSLASDSSSESEDSSISSSSEDSDSSSLSSSLSPPQPLSFLRLRLELCQQQHIEQL</sequence>
<evidence type="ECO:0000256" key="1">
    <source>
        <dbReference type="SAM" id="MobiDB-lite"/>
    </source>
</evidence>